<dbReference type="InterPro" id="IPR052652">
    <property type="entry name" value="Telomerase_Complex_Comp"/>
</dbReference>
<dbReference type="InterPro" id="IPR036322">
    <property type="entry name" value="WD40_repeat_dom_sf"/>
</dbReference>
<accession>A0A087UUP7</accession>
<dbReference type="Pfam" id="PF25048">
    <property type="entry name" value="Beta-prop_TEP1_C"/>
    <property type="match status" value="1"/>
</dbReference>
<dbReference type="Pfam" id="PF00400">
    <property type="entry name" value="WD40"/>
    <property type="match status" value="2"/>
</dbReference>
<evidence type="ECO:0000259" key="2">
    <source>
        <dbReference type="Pfam" id="PF25048"/>
    </source>
</evidence>
<reference evidence="3 4" key="1">
    <citation type="submission" date="2013-11" db="EMBL/GenBank/DDBJ databases">
        <title>Genome sequencing of Stegodyphus mimosarum.</title>
        <authorList>
            <person name="Bechsgaard J."/>
        </authorList>
    </citation>
    <scope>NUCLEOTIDE SEQUENCE [LARGE SCALE GENOMIC DNA]</scope>
</reference>
<dbReference type="InterPro" id="IPR015943">
    <property type="entry name" value="WD40/YVTN_repeat-like_dom_sf"/>
</dbReference>
<dbReference type="SUPFAM" id="SSF50978">
    <property type="entry name" value="WD40 repeat-like"/>
    <property type="match status" value="1"/>
</dbReference>
<sequence length="388" mass="42593">MLAFVDKNGSVKVKKPLQKSYWYSLEGHSKPITSCSTNDNGELLSCSLDGSVSIWKIPENEPTTKFSHTFAVNGLIFSTSSNLALSADLHGSVILWKINASEKLPLIYAVKKTYVEGSIQGLSWLKENQFVCAVSQHVNSEDKYMLDVLSFKTVTMDEQMLYEIRVEMTHNFQDEISCVDACLNSNTIAVGLKSGECTVISPDCKRNLKVYADWIIGAKILNDILCVSLLDGGVKCFSVAEILKSKKTASANPMKIYQPAKSNGCVPYPSCLFCDTNGKIYCGDTLGWLHIYSEDSSPYVKKIHSDSITGICVLGSNIFTSSLDRTIKGWSSETLEQVCQFHSSVPISCLAKSAFCDISSDSDFLMFGATSGAVHLLKFKLALEKSDT</sequence>
<gene>
    <name evidence="3" type="ORF">X975_23260</name>
</gene>
<dbReference type="GO" id="GO:0070034">
    <property type="term" value="F:telomerase RNA binding"/>
    <property type="evidence" value="ECO:0007669"/>
    <property type="project" value="TreeGrafter"/>
</dbReference>
<dbReference type="PANTHER" id="PTHR44791:SF1">
    <property type="entry name" value="TELOMERASE PROTEIN COMPONENT 1"/>
    <property type="match status" value="1"/>
</dbReference>
<proteinExistence type="predicted"/>
<dbReference type="GO" id="GO:0003720">
    <property type="term" value="F:telomerase activity"/>
    <property type="evidence" value="ECO:0007669"/>
    <property type="project" value="TreeGrafter"/>
</dbReference>
<organism evidence="3 4">
    <name type="scientific">Stegodyphus mimosarum</name>
    <name type="common">African social velvet spider</name>
    <dbReference type="NCBI Taxonomy" id="407821"/>
    <lineage>
        <taxon>Eukaryota</taxon>
        <taxon>Metazoa</taxon>
        <taxon>Ecdysozoa</taxon>
        <taxon>Arthropoda</taxon>
        <taxon>Chelicerata</taxon>
        <taxon>Arachnida</taxon>
        <taxon>Araneae</taxon>
        <taxon>Araneomorphae</taxon>
        <taxon>Entelegynae</taxon>
        <taxon>Eresoidea</taxon>
        <taxon>Eresidae</taxon>
        <taxon>Stegodyphus</taxon>
    </lineage>
</organism>
<dbReference type="InterPro" id="IPR001680">
    <property type="entry name" value="WD40_rpt"/>
</dbReference>
<feature type="non-terminal residue" evidence="3">
    <location>
        <position position="388"/>
    </location>
</feature>
<dbReference type="SMART" id="SM00320">
    <property type="entry name" value="WD40"/>
    <property type="match status" value="4"/>
</dbReference>
<dbReference type="OrthoDB" id="6427021at2759"/>
<dbReference type="AlphaFoldDB" id="A0A087UUP7"/>
<dbReference type="PANTHER" id="PTHR44791">
    <property type="entry name" value="TELOMERASE PROTEIN COMPONENT 1 TEP1"/>
    <property type="match status" value="1"/>
</dbReference>
<dbReference type="STRING" id="407821.A0A087UUP7"/>
<evidence type="ECO:0000313" key="4">
    <source>
        <dbReference type="Proteomes" id="UP000054359"/>
    </source>
</evidence>
<keyword evidence="4" id="KW-1185">Reference proteome</keyword>
<feature type="domain" description="TEP-1 C-terminal beta-propeller" evidence="2">
    <location>
        <begin position="304"/>
        <end position="378"/>
    </location>
</feature>
<protein>
    <submittedName>
        <fullName evidence="3">Telomerase protein component 1</fullName>
    </submittedName>
</protein>
<dbReference type="PROSITE" id="PS50082">
    <property type="entry name" value="WD_REPEATS_2"/>
    <property type="match status" value="1"/>
</dbReference>
<dbReference type="InterPro" id="IPR056828">
    <property type="entry name" value="Beta-prop_TEP1_C"/>
</dbReference>
<name>A0A087UUP7_STEMI</name>
<evidence type="ECO:0000313" key="3">
    <source>
        <dbReference type="EMBL" id="KFM81086.1"/>
    </source>
</evidence>
<dbReference type="GO" id="GO:0005697">
    <property type="term" value="C:telomerase holoenzyme complex"/>
    <property type="evidence" value="ECO:0007669"/>
    <property type="project" value="TreeGrafter"/>
</dbReference>
<dbReference type="Gene3D" id="2.130.10.10">
    <property type="entry name" value="YVTN repeat-like/Quinoprotein amine dehydrogenase"/>
    <property type="match status" value="2"/>
</dbReference>
<feature type="repeat" description="WD" evidence="1">
    <location>
        <begin position="25"/>
        <end position="65"/>
    </location>
</feature>
<keyword evidence="1" id="KW-0853">WD repeat</keyword>
<dbReference type="GO" id="GO:0000722">
    <property type="term" value="P:telomere maintenance via recombination"/>
    <property type="evidence" value="ECO:0007669"/>
    <property type="project" value="TreeGrafter"/>
</dbReference>
<dbReference type="Proteomes" id="UP000054359">
    <property type="component" value="Unassembled WGS sequence"/>
</dbReference>
<evidence type="ECO:0000256" key="1">
    <source>
        <dbReference type="PROSITE-ProRule" id="PRU00221"/>
    </source>
</evidence>
<dbReference type="EMBL" id="KK121728">
    <property type="protein sequence ID" value="KFM81086.1"/>
    <property type="molecule type" value="Genomic_DNA"/>
</dbReference>